<evidence type="ECO:0000313" key="2">
    <source>
        <dbReference type="EMBL" id="KAK3917121.1"/>
    </source>
</evidence>
<comment type="caution">
    <text evidence="2">The sequence shown here is derived from an EMBL/GenBank/DDBJ whole genome shotgun (WGS) entry which is preliminary data.</text>
</comment>
<reference evidence="2" key="1">
    <citation type="submission" date="2021-07" db="EMBL/GenBank/DDBJ databases">
        <authorList>
            <person name="Catto M.A."/>
            <person name="Jacobson A."/>
            <person name="Kennedy G."/>
            <person name="Labadie P."/>
            <person name="Hunt B.G."/>
            <person name="Srinivasan R."/>
        </authorList>
    </citation>
    <scope>NUCLEOTIDE SEQUENCE</scope>
    <source>
        <strain evidence="2">PL_HMW_Pooled</strain>
        <tissue evidence="2">Head</tissue>
    </source>
</reference>
<reference evidence="2" key="2">
    <citation type="journal article" date="2023" name="BMC Genomics">
        <title>Pest status, molecular evolution, and epigenetic factors derived from the genome assembly of Frankliniella fusca, a thysanopteran phytovirus vector.</title>
        <authorList>
            <person name="Catto M.A."/>
            <person name="Labadie P.E."/>
            <person name="Jacobson A.L."/>
            <person name="Kennedy G.G."/>
            <person name="Srinivasan R."/>
            <person name="Hunt B.G."/>
        </authorList>
    </citation>
    <scope>NUCLEOTIDE SEQUENCE</scope>
    <source>
        <strain evidence="2">PL_HMW_Pooled</strain>
    </source>
</reference>
<organism evidence="2 3">
    <name type="scientific">Frankliniella fusca</name>
    <dbReference type="NCBI Taxonomy" id="407009"/>
    <lineage>
        <taxon>Eukaryota</taxon>
        <taxon>Metazoa</taxon>
        <taxon>Ecdysozoa</taxon>
        <taxon>Arthropoda</taxon>
        <taxon>Hexapoda</taxon>
        <taxon>Insecta</taxon>
        <taxon>Pterygota</taxon>
        <taxon>Neoptera</taxon>
        <taxon>Paraneoptera</taxon>
        <taxon>Thysanoptera</taxon>
        <taxon>Terebrantia</taxon>
        <taxon>Thripoidea</taxon>
        <taxon>Thripidae</taxon>
        <taxon>Frankliniella</taxon>
    </lineage>
</organism>
<evidence type="ECO:0000259" key="1">
    <source>
        <dbReference type="Pfam" id="PF14214"/>
    </source>
</evidence>
<evidence type="ECO:0000313" key="3">
    <source>
        <dbReference type="Proteomes" id="UP001219518"/>
    </source>
</evidence>
<accession>A0AAE1LEH8</accession>
<gene>
    <name evidence="2" type="ORF">KUF71_006740</name>
</gene>
<keyword evidence="2" id="KW-0808">Transferase</keyword>
<keyword evidence="2" id="KW-0032">Aminotransferase</keyword>
<dbReference type="InterPro" id="IPR025476">
    <property type="entry name" value="Helitron_helicase-like"/>
</dbReference>
<proteinExistence type="predicted"/>
<keyword evidence="3" id="KW-1185">Reference proteome</keyword>
<protein>
    <submittedName>
        <fullName evidence="2">Serine--pyruvate aminotransferase, mitochondrial</fullName>
    </submittedName>
</protein>
<name>A0AAE1LEH8_9NEOP</name>
<dbReference type="GO" id="GO:0008483">
    <property type="term" value="F:transaminase activity"/>
    <property type="evidence" value="ECO:0007669"/>
    <property type="project" value="UniProtKB-KW"/>
</dbReference>
<sequence length="88" mass="10234">MTISQLREYLTTKGWSNTLCTMDLRPVRLIEPNGSRLRTTKSYWNSRCGELLDMVQQIGDPTVFFTLSAADYYWPNLFRPLGKDVNKL</sequence>
<dbReference type="EMBL" id="JAHWGI010000685">
    <property type="protein sequence ID" value="KAK3917121.1"/>
    <property type="molecule type" value="Genomic_DNA"/>
</dbReference>
<dbReference type="Pfam" id="PF14214">
    <property type="entry name" value="Helitron_like_N"/>
    <property type="match status" value="1"/>
</dbReference>
<dbReference type="AlphaFoldDB" id="A0AAE1LEH8"/>
<feature type="domain" description="Helitron helicase-like" evidence="1">
    <location>
        <begin position="5"/>
        <end position="81"/>
    </location>
</feature>
<dbReference type="Proteomes" id="UP001219518">
    <property type="component" value="Unassembled WGS sequence"/>
</dbReference>